<dbReference type="Gramene" id="OB05G31450.1">
    <property type="protein sequence ID" value="OB05G31450.1"/>
    <property type="gene ID" value="OB05G31450"/>
</dbReference>
<organism evidence="1">
    <name type="scientific">Oryza brachyantha</name>
    <name type="common">malo sina</name>
    <dbReference type="NCBI Taxonomy" id="4533"/>
    <lineage>
        <taxon>Eukaryota</taxon>
        <taxon>Viridiplantae</taxon>
        <taxon>Streptophyta</taxon>
        <taxon>Embryophyta</taxon>
        <taxon>Tracheophyta</taxon>
        <taxon>Spermatophyta</taxon>
        <taxon>Magnoliopsida</taxon>
        <taxon>Liliopsida</taxon>
        <taxon>Poales</taxon>
        <taxon>Poaceae</taxon>
        <taxon>BOP clade</taxon>
        <taxon>Oryzoideae</taxon>
        <taxon>Oryzeae</taxon>
        <taxon>Oryzinae</taxon>
        <taxon>Oryza</taxon>
    </lineage>
</organism>
<sequence>MLDPLRYTNTLKQLKQFPIPYLSTYNRLVNQHSLRHREFHASLVGDNRQRHASCD</sequence>
<dbReference type="HOGENOM" id="CLU_3035591_0_0_1"/>
<dbReference type="EnsemblPlants" id="OB05G31450.1">
    <property type="protein sequence ID" value="OB05G31450.1"/>
    <property type="gene ID" value="OB05G31450"/>
</dbReference>
<accession>J3M971</accession>
<name>J3M971_ORYBR</name>
<keyword evidence="2" id="KW-1185">Reference proteome</keyword>
<proteinExistence type="predicted"/>
<reference evidence="1" key="2">
    <citation type="submission" date="2013-04" db="UniProtKB">
        <authorList>
            <consortium name="EnsemblPlants"/>
        </authorList>
    </citation>
    <scope>IDENTIFICATION</scope>
</reference>
<protein>
    <submittedName>
        <fullName evidence="1">Uncharacterized protein</fullName>
    </submittedName>
</protein>
<dbReference type="AlphaFoldDB" id="J3M971"/>
<evidence type="ECO:0000313" key="2">
    <source>
        <dbReference type="Proteomes" id="UP000006038"/>
    </source>
</evidence>
<dbReference type="Proteomes" id="UP000006038">
    <property type="component" value="Chromosome 5"/>
</dbReference>
<evidence type="ECO:0000313" key="1">
    <source>
        <dbReference type="EnsemblPlants" id="OB05G31450.1"/>
    </source>
</evidence>
<reference evidence="1" key="1">
    <citation type="journal article" date="2013" name="Nat. Commun.">
        <title>Whole-genome sequencing of Oryza brachyantha reveals mechanisms underlying Oryza genome evolution.</title>
        <authorList>
            <person name="Chen J."/>
            <person name="Huang Q."/>
            <person name="Gao D."/>
            <person name="Wang J."/>
            <person name="Lang Y."/>
            <person name="Liu T."/>
            <person name="Li B."/>
            <person name="Bai Z."/>
            <person name="Luis Goicoechea J."/>
            <person name="Liang C."/>
            <person name="Chen C."/>
            <person name="Zhang W."/>
            <person name="Sun S."/>
            <person name="Liao Y."/>
            <person name="Zhang X."/>
            <person name="Yang L."/>
            <person name="Song C."/>
            <person name="Wang M."/>
            <person name="Shi J."/>
            <person name="Liu G."/>
            <person name="Liu J."/>
            <person name="Zhou H."/>
            <person name="Zhou W."/>
            <person name="Yu Q."/>
            <person name="An N."/>
            <person name="Chen Y."/>
            <person name="Cai Q."/>
            <person name="Wang B."/>
            <person name="Liu B."/>
            <person name="Min J."/>
            <person name="Huang Y."/>
            <person name="Wu H."/>
            <person name="Li Z."/>
            <person name="Zhang Y."/>
            <person name="Yin Y."/>
            <person name="Song W."/>
            <person name="Jiang J."/>
            <person name="Jackson S.A."/>
            <person name="Wing R.A."/>
            <person name="Wang J."/>
            <person name="Chen M."/>
        </authorList>
    </citation>
    <scope>NUCLEOTIDE SEQUENCE [LARGE SCALE GENOMIC DNA]</scope>
    <source>
        <strain evidence="1">cv. IRGC 101232</strain>
    </source>
</reference>